<dbReference type="Pfam" id="PF07969">
    <property type="entry name" value="Amidohydro_3"/>
    <property type="match status" value="1"/>
</dbReference>
<proteinExistence type="predicted"/>
<dbReference type="InterPro" id="IPR013108">
    <property type="entry name" value="Amidohydro_3"/>
</dbReference>
<dbReference type="RefSeq" id="WP_115300302.1">
    <property type="nucleotide sequence ID" value="NZ_CAAAIR010000003.1"/>
</dbReference>
<feature type="domain" description="Amidohydrolase 3" evidence="1">
    <location>
        <begin position="78"/>
        <end position="556"/>
    </location>
</feature>
<evidence type="ECO:0000313" key="3">
    <source>
        <dbReference type="Proteomes" id="UP000270757"/>
    </source>
</evidence>
<dbReference type="AlphaFoldDB" id="A0A3A5L6L9"/>
<dbReference type="SUPFAM" id="SSF51338">
    <property type="entry name" value="Composite domain of metallo-dependent hydrolases"/>
    <property type="match status" value="1"/>
</dbReference>
<dbReference type="InterPro" id="IPR032466">
    <property type="entry name" value="Metal_Hydrolase"/>
</dbReference>
<sequence length="573" mass="63875">MHRVLLVGGCLFVTIPSVYSQNDFTLCHHATALFTNARFITLNPKQPTVEAVAIRNHRIVALGKEKDLSVHCRDENTRIIDLKGATVTPGLIDTYSQFVLYGWLATHALDLSTTNVFQQPGWQPVKSLSEFLTAIRNKMTTDDNWLVVNGYDRARMPGAPLTRTMLDEISSTKPILVMYSSGHEALLNQAAMNRLPALKSTLPVTVPENGLLKEGALQKALIKVIQSAQLQQAIEVAATRYAAAGYTTVTETQASQDWLNAYYSLTSQPSFPVDVVLNAETVGDKQRFAMNELDNPRLYNGPVRLTVDGNIRDYHAYLSSPYYKVPDDLPTAWAGQLRYNLRSLEKMLVKAARANVQVALECQGDAAIDVALNLIQKVQQTQNDFTFRPILINAQLTRQDQLYRIRMLGLNINWFSPHLYYWGESMCRQYLGAPRALNENPLAQARNILGSTPIQANSPATPPSPLAMMRQNLTRQIQRWNEKPNAQCPDVFNSQQRLSLEDSLRALTIEAAKLYGMDDDKGTLEVGKLADMTLFSHDPLLEKQVDIQVLGTVSRGVLHLGGHAEENPPPQAL</sequence>
<evidence type="ECO:0000313" key="2">
    <source>
        <dbReference type="EMBL" id="RJT48682.1"/>
    </source>
</evidence>
<evidence type="ECO:0000259" key="1">
    <source>
        <dbReference type="Pfam" id="PF07969"/>
    </source>
</evidence>
<dbReference type="Proteomes" id="UP000270757">
    <property type="component" value="Unassembled WGS sequence"/>
</dbReference>
<dbReference type="Gene3D" id="3.10.310.70">
    <property type="match status" value="1"/>
</dbReference>
<gene>
    <name evidence="2" type="ORF">D6J04_02800</name>
</gene>
<dbReference type="GO" id="GO:0016810">
    <property type="term" value="F:hydrolase activity, acting on carbon-nitrogen (but not peptide) bonds"/>
    <property type="evidence" value="ECO:0007669"/>
    <property type="project" value="InterPro"/>
</dbReference>
<reference evidence="2 3" key="1">
    <citation type="submission" date="2018-09" db="EMBL/GenBank/DDBJ databases">
        <title>Draft genome sequences of Legionella taurinensis isolated from water samples.</title>
        <authorList>
            <person name="Chakeri A."/>
            <person name="Allerberger F."/>
            <person name="Kundi M."/>
            <person name="Ruppitsch W."/>
            <person name="Schmid D."/>
        </authorList>
    </citation>
    <scope>NUCLEOTIDE SEQUENCE [LARGE SCALE GENOMIC DNA]</scope>
    <source>
        <strain evidence="2 3">4570-18-6</strain>
    </source>
</reference>
<dbReference type="InterPro" id="IPR011059">
    <property type="entry name" value="Metal-dep_hydrolase_composite"/>
</dbReference>
<accession>A0A3A5L6L9</accession>
<dbReference type="GeneID" id="48946174"/>
<name>A0A3A5L6L9_9GAMM</name>
<dbReference type="PANTHER" id="PTHR22642:SF2">
    <property type="entry name" value="PROTEIN LONG AFTER FAR-RED 3"/>
    <property type="match status" value="1"/>
</dbReference>
<comment type="caution">
    <text evidence="2">The sequence shown here is derived from an EMBL/GenBank/DDBJ whole genome shotgun (WGS) entry which is preliminary data.</text>
</comment>
<dbReference type="EMBL" id="QZWB01000002">
    <property type="protein sequence ID" value="RJT48682.1"/>
    <property type="molecule type" value="Genomic_DNA"/>
</dbReference>
<dbReference type="PANTHER" id="PTHR22642">
    <property type="entry name" value="IMIDAZOLONEPROPIONASE"/>
    <property type="match status" value="1"/>
</dbReference>
<dbReference type="SUPFAM" id="SSF51556">
    <property type="entry name" value="Metallo-dependent hydrolases"/>
    <property type="match status" value="1"/>
</dbReference>
<protein>
    <recommendedName>
        <fullName evidence="1">Amidohydrolase 3 domain-containing protein</fullName>
    </recommendedName>
</protein>
<dbReference type="Gene3D" id="3.20.20.140">
    <property type="entry name" value="Metal-dependent hydrolases"/>
    <property type="match status" value="1"/>
</dbReference>
<dbReference type="Gene3D" id="2.30.40.10">
    <property type="entry name" value="Urease, subunit C, domain 1"/>
    <property type="match status" value="1"/>
</dbReference>
<organism evidence="2 3">
    <name type="scientific">Legionella taurinensis</name>
    <dbReference type="NCBI Taxonomy" id="70611"/>
    <lineage>
        <taxon>Bacteria</taxon>
        <taxon>Pseudomonadati</taxon>
        <taxon>Pseudomonadota</taxon>
        <taxon>Gammaproteobacteria</taxon>
        <taxon>Legionellales</taxon>
        <taxon>Legionellaceae</taxon>
        <taxon>Legionella</taxon>
    </lineage>
</organism>